<sequence length="166" mass="19873">MKQQQEARERVKFLIENDENDPKRCAQMCNVSLRTVFRVKKRMMNGQTMAEGHRSGSPEKLDSAAKRSISAFTVKHEKWSTERLANAILQRRGVEVSRWTVWRYLKRNKWFKIRPAAKPYLNEQQKANRVAWCQKYQNTDWDSVVFTDESYFYLYRKNQSVDKIKT</sequence>
<dbReference type="InterPro" id="IPR009057">
    <property type="entry name" value="Homeodomain-like_sf"/>
</dbReference>
<name>A0A3S3NHE0_9ACAR</name>
<dbReference type="Pfam" id="PF01498">
    <property type="entry name" value="HTH_Tnp_Tc3_2"/>
    <property type="match status" value="1"/>
</dbReference>
<dbReference type="STRING" id="1965070.A0A3S3NHE0"/>
<reference evidence="3 4" key="1">
    <citation type="journal article" date="2018" name="Gigascience">
        <title>Genomes of trombidid mites reveal novel predicted allergens and laterally-transferred genes associated with secondary metabolism.</title>
        <authorList>
            <person name="Dong X."/>
            <person name="Chaisiri K."/>
            <person name="Xia D."/>
            <person name="Armstrong S.D."/>
            <person name="Fang Y."/>
            <person name="Donnelly M.J."/>
            <person name="Kadowaki T."/>
            <person name="McGarry J.W."/>
            <person name="Darby A.C."/>
            <person name="Makepeace B.L."/>
        </authorList>
    </citation>
    <scope>NUCLEOTIDE SEQUENCE [LARGE SCALE GENOMIC DNA]</scope>
    <source>
        <strain evidence="3">UoL-WK</strain>
    </source>
</reference>
<dbReference type="GO" id="GO:0015074">
    <property type="term" value="P:DNA integration"/>
    <property type="evidence" value="ECO:0007669"/>
    <property type="project" value="InterPro"/>
</dbReference>
<dbReference type="InterPro" id="IPR036397">
    <property type="entry name" value="RNaseH_sf"/>
</dbReference>
<dbReference type="Gene3D" id="3.30.420.10">
    <property type="entry name" value="Ribonuclease H-like superfamily/Ribonuclease H"/>
    <property type="match status" value="1"/>
</dbReference>
<evidence type="ECO:0000256" key="1">
    <source>
        <dbReference type="ARBA" id="ARBA00004123"/>
    </source>
</evidence>
<comment type="subcellular location">
    <subcellularLocation>
        <location evidence="1">Nucleus</location>
    </subcellularLocation>
</comment>
<dbReference type="GO" id="GO:0006313">
    <property type="term" value="P:DNA transposition"/>
    <property type="evidence" value="ECO:0007669"/>
    <property type="project" value="InterPro"/>
</dbReference>
<dbReference type="EMBL" id="NCKU01007284">
    <property type="protein sequence ID" value="RWS02751.1"/>
    <property type="molecule type" value="Genomic_DNA"/>
</dbReference>
<gene>
    <name evidence="3" type="ORF">B4U79_19132</name>
</gene>
<dbReference type="OrthoDB" id="4843387at2759"/>
<dbReference type="SUPFAM" id="SSF46689">
    <property type="entry name" value="Homeodomain-like"/>
    <property type="match status" value="1"/>
</dbReference>
<evidence type="ECO:0000313" key="3">
    <source>
        <dbReference type="EMBL" id="RWS02751.1"/>
    </source>
</evidence>
<dbReference type="Proteomes" id="UP000285301">
    <property type="component" value="Unassembled WGS sequence"/>
</dbReference>
<protein>
    <recommendedName>
        <fullName evidence="2">Transposase Tc1-like domain-containing protein</fullName>
    </recommendedName>
</protein>
<dbReference type="GO" id="GO:0003677">
    <property type="term" value="F:DNA binding"/>
    <property type="evidence" value="ECO:0007669"/>
    <property type="project" value="InterPro"/>
</dbReference>
<evidence type="ECO:0000259" key="2">
    <source>
        <dbReference type="Pfam" id="PF01498"/>
    </source>
</evidence>
<accession>A0A3S3NHE0</accession>
<feature type="domain" description="Transposase Tc1-like" evidence="2">
    <location>
        <begin position="75"/>
        <end position="138"/>
    </location>
</feature>
<dbReference type="InterPro" id="IPR002492">
    <property type="entry name" value="Transposase_Tc1-like"/>
</dbReference>
<keyword evidence="4" id="KW-1185">Reference proteome</keyword>
<comment type="caution">
    <text evidence="3">The sequence shown here is derived from an EMBL/GenBank/DDBJ whole genome shotgun (WGS) entry which is preliminary data.</text>
</comment>
<dbReference type="AlphaFoldDB" id="A0A3S3NHE0"/>
<dbReference type="GO" id="GO:0005634">
    <property type="term" value="C:nucleus"/>
    <property type="evidence" value="ECO:0007669"/>
    <property type="project" value="UniProtKB-SubCell"/>
</dbReference>
<evidence type="ECO:0000313" key="4">
    <source>
        <dbReference type="Proteomes" id="UP000285301"/>
    </source>
</evidence>
<proteinExistence type="predicted"/>
<organism evidence="3 4">
    <name type="scientific">Dinothrombium tinctorium</name>
    <dbReference type="NCBI Taxonomy" id="1965070"/>
    <lineage>
        <taxon>Eukaryota</taxon>
        <taxon>Metazoa</taxon>
        <taxon>Ecdysozoa</taxon>
        <taxon>Arthropoda</taxon>
        <taxon>Chelicerata</taxon>
        <taxon>Arachnida</taxon>
        <taxon>Acari</taxon>
        <taxon>Acariformes</taxon>
        <taxon>Trombidiformes</taxon>
        <taxon>Prostigmata</taxon>
        <taxon>Anystina</taxon>
        <taxon>Parasitengona</taxon>
        <taxon>Trombidioidea</taxon>
        <taxon>Trombidiidae</taxon>
        <taxon>Dinothrombium</taxon>
    </lineage>
</organism>